<dbReference type="Proteomes" id="UP000053664">
    <property type="component" value="Unassembled WGS sequence"/>
</dbReference>
<dbReference type="PANTHER" id="PTHR40469:SF2">
    <property type="entry name" value="GALACTOSE-BINDING DOMAIN-LIKE SUPERFAMILY PROTEIN"/>
    <property type="match status" value="1"/>
</dbReference>
<dbReference type="EMBL" id="KE361645">
    <property type="protein sequence ID" value="EPQ26378.1"/>
    <property type="molecule type" value="Genomic_DNA"/>
</dbReference>
<feature type="region of interest" description="Disordered" evidence="1">
    <location>
        <begin position="289"/>
        <end position="369"/>
    </location>
</feature>
<feature type="domain" description="ThuA-like" evidence="3">
    <location>
        <begin position="29"/>
        <end position="283"/>
    </location>
</feature>
<dbReference type="InterPro" id="IPR029062">
    <property type="entry name" value="Class_I_gatase-like"/>
</dbReference>
<organism evidence="4 5">
    <name type="scientific">Pseudozyma flocculosa PF-1</name>
    <dbReference type="NCBI Taxonomy" id="1277687"/>
    <lineage>
        <taxon>Eukaryota</taxon>
        <taxon>Fungi</taxon>
        <taxon>Dikarya</taxon>
        <taxon>Basidiomycota</taxon>
        <taxon>Ustilaginomycotina</taxon>
        <taxon>Ustilaginomycetes</taxon>
        <taxon>Ustilaginales</taxon>
        <taxon>Ustilaginaceae</taxon>
        <taxon>Pseudozyma</taxon>
    </lineage>
</organism>
<feature type="signal peptide" evidence="2">
    <location>
        <begin position="1"/>
        <end position="26"/>
    </location>
</feature>
<keyword evidence="2" id="KW-0732">Signal</keyword>
<proteinExistence type="predicted"/>
<dbReference type="AlphaFoldDB" id="A0A061H1X7"/>
<dbReference type="PANTHER" id="PTHR40469">
    <property type="entry name" value="SECRETED GLYCOSYL HYDROLASE"/>
    <property type="match status" value="1"/>
</dbReference>
<dbReference type="RefSeq" id="XP_007881755.1">
    <property type="nucleotide sequence ID" value="XM_007883564.1"/>
</dbReference>
<evidence type="ECO:0000256" key="1">
    <source>
        <dbReference type="SAM" id="MobiDB-lite"/>
    </source>
</evidence>
<feature type="region of interest" description="Disordered" evidence="1">
    <location>
        <begin position="228"/>
        <end position="255"/>
    </location>
</feature>
<dbReference type="Pfam" id="PF06283">
    <property type="entry name" value="ThuA"/>
    <property type="match status" value="1"/>
</dbReference>
<feature type="compositionally biased region" description="Low complexity" evidence="1">
    <location>
        <begin position="290"/>
        <end position="313"/>
    </location>
</feature>
<evidence type="ECO:0000313" key="5">
    <source>
        <dbReference type="Proteomes" id="UP000053664"/>
    </source>
</evidence>
<feature type="compositionally biased region" description="Polar residues" evidence="1">
    <location>
        <begin position="343"/>
        <end position="353"/>
    </location>
</feature>
<reference evidence="4 5" key="1">
    <citation type="journal article" date="2013" name="Plant Cell">
        <title>The transition from a phytopathogenic smut ancestor to an anamorphic biocontrol agent deciphered by comparative whole-genome analysis.</title>
        <authorList>
            <person name="Lefebvre F."/>
            <person name="Joly D.L."/>
            <person name="Labbe C."/>
            <person name="Teichmann B."/>
            <person name="Linning R."/>
            <person name="Belzile F."/>
            <person name="Bakkeren G."/>
            <person name="Belanger R.R."/>
        </authorList>
    </citation>
    <scope>NUCLEOTIDE SEQUENCE [LARGE SCALE GENOMIC DNA]</scope>
    <source>
        <strain evidence="4 5">PF-1</strain>
    </source>
</reference>
<dbReference type="KEGG" id="pfp:PFL1_06026"/>
<evidence type="ECO:0000313" key="4">
    <source>
        <dbReference type="EMBL" id="EPQ26378.1"/>
    </source>
</evidence>
<dbReference type="eggNOG" id="ENOG502RZ2Z">
    <property type="taxonomic scope" value="Eukaryota"/>
</dbReference>
<dbReference type="Gene3D" id="3.40.50.880">
    <property type="match status" value="1"/>
</dbReference>
<dbReference type="GeneID" id="19320106"/>
<evidence type="ECO:0000256" key="2">
    <source>
        <dbReference type="SAM" id="SignalP"/>
    </source>
</evidence>
<feature type="compositionally biased region" description="Low complexity" evidence="1">
    <location>
        <begin position="326"/>
        <end position="340"/>
    </location>
</feature>
<evidence type="ECO:0000259" key="3">
    <source>
        <dbReference type="Pfam" id="PF06283"/>
    </source>
</evidence>
<feature type="compositionally biased region" description="Acidic residues" evidence="1">
    <location>
        <begin position="314"/>
        <end position="325"/>
    </location>
</feature>
<sequence>MKISTVSPLALPALLLALAAFSSAEAKKKVLIYSYTEGFRHYSIPTAVKTIRSLGKNNTPGWDSVHSEDPTDFNKDGYLDQFDALVFVSVSGKALSTKGAANMRKYIEAGGGYMGIHEACDALDDHAWYGRLVGAYFDYHPEICHATLNVEDRSHPSVAHLGKTWKVYDEMYNFRSNPRDYGKQLVLSADESSYPDPVTSKADRAALQGSPHPIAWYKEGGQLDYNPHVKVGGGTDPKKKDRKKHVEGKGGDGRSFYTALGHTNASWRDSDFQGHILGALRWVLESPTLRSSSPDADSSRPGSKYDGDSSSSSDDGDGSDSDDDGGASVSSSNANVGVDAGDSSDTASLQLLSGSGDAEPTSIVVNGHRVPYSSGNVHAASSPSSSAASPPLAAAGALQRWTSTAVTLAVGALACGVVAL</sequence>
<gene>
    <name evidence="4" type="ORF">PFL1_06026</name>
</gene>
<dbReference type="HOGENOM" id="CLU_032985_0_0_1"/>
<protein>
    <recommendedName>
        <fullName evidence="3">ThuA-like domain-containing protein</fullName>
    </recommendedName>
</protein>
<accession>A0A061H1X7</accession>
<dbReference type="InterPro" id="IPR029010">
    <property type="entry name" value="ThuA-like"/>
</dbReference>
<dbReference type="SUPFAM" id="SSF52317">
    <property type="entry name" value="Class I glutamine amidotransferase-like"/>
    <property type="match status" value="1"/>
</dbReference>
<dbReference type="OrthoDB" id="3482285at2759"/>
<feature type="chain" id="PRO_5001603888" description="ThuA-like domain-containing protein" evidence="2">
    <location>
        <begin position="27"/>
        <end position="420"/>
    </location>
</feature>
<name>A0A061H1X7_9BASI</name>